<accession>A0A9Q0AG56</accession>
<dbReference type="GO" id="GO:0016491">
    <property type="term" value="F:oxidoreductase activity"/>
    <property type="evidence" value="ECO:0007669"/>
    <property type="project" value="UniProtKB-KW"/>
</dbReference>
<dbReference type="PANTHER" id="PTHR43364:SF4">
    <property type="entry name" value="NAD(P)-LINKED OXIDOREDUCTASE SUPERFAMILY PROTEIN"/>
    <property type="match status" value="1"/>
</dbReference>
<reference evidence="3" key="1">
    <citation type="submission" date="2021-03" db="EMBL/GenBank/DDBJ databases">
        <title>Revisited historic fungal species revealed as producer of novel bioactive compounds through whole genome sequencing and comparative genomics.</title>
        <authorList>
            <person name="Vignolle G.A."/>
            <person name="Hochenegger N."/>
            <person name="Mach R.L."/>
            <person name="Mach-Aigner A.R."/>
            <person name="Javad Rahimi M."/>
            <person name="Salim K.A."/>
            <person name="Chan C.M."/>
            <person name="Lim L.B.L."/>
            <person name="Cai F."/>
            <person name="Druzhinina I.S."/>
            <person name="U'Ren J.M."/>
            <person name="Derntl C."/>
        </authorList>
    </citation>
    <scope>NUCLEOTIDE SEQUENCE</scope>
    <source>
        <strain evidence="3">TUCIM 5799</strain>
    </source>
</reference>
<dbReference type="InterPro" id="IPR023210">
    <property type="entry name" value="NADP_OxRdtase_dom"/>
</dbReference>
<comment type="caution">
    <text evidence="3">The sequence shown here is derived from an EMBL/GenBank/DDBJ whole genome shotgun (WGS) entry which is preliminary data.</text>
</comment>
<dbReference type="Gene3D" id="3.20.20.100">
    <property type="entry name" value="NADP-dependent oxidoreductase domain"/>
    <property type="match status" value="1"/>
</dbReference>
<protein>
    <recommendedName>
        <fullName evidence="2">NADP-dependent oxidoreductase domain-containing protein</fullName>
    </recommendedName>
</protein>
<dbReference type="SUPFAM" id="SSF51430">
    <property type="entry name" value="NAD(P)-linked oxidoreductase"/>
    <property type="match status" value="1"/>
</dbReference>
<dbReference type="EMBL" id="JAFIMR010000064">
    <property type="protein sequence ID" value="KAI1851807.1"/>
    <property type="molecule type" value="Genomic_DNA"/>
</dbReference>
<evidence type="ECO:0000259" key="2">
    <source>
        <dbReference type="Pfam" id="PF00248"/>
    </source>
</evidence>
<dbReference type="Pfam" id="PF00248">
    <property type="entry name" value="Aldo_ket_red"/>
    <property type="match status" value="1"/>
</dbReference>
<dbReference type="AlphaFoldDB" id="A0A9Q0AG56"/>
<sequence>MAAPRSSSINLIGDKSKDGMVRYDTPEEVNHLLKAFRKRGYNHLDSARLYAAHAIGTSEPRLGAAKAGGTFTIDTKVNSSREGGHSKANILSEINDSLEALRMPQVNILYLHLPDRKTDIKETCEGLDQAYREGKFKMWGICNISASEVQKFMDVCEENGFVKPSVYQGQYNAIVRGAEKDLFPLLRKYDMPFYAYSPAAAGFFAGNHKDGREGSRFDQKLLLGGLYRNFYLKPSIMAATEKALLSASKHGISGHAAALRWVAHHSALKPEHGDSIVFAASSLAQLNDNIDFFEAGPLPADVVEALEAIYGAIGEDEVLYHM</sequence>
<feature type="domain" description="NADP-dependent oxidoreductase" evidence="2">
    <location>
        <begin position="25"/>
        <end position="310"/>
    </location>
</feature>
<dbReference type="InterPro" id="IPR050523">
    <property type="entry name" value="AKR_Detox_Biosynth"/>
</dbReference>
<proteinExistence type="predicted"/>
<name>A0A9Q0AG56_9PEZI</name>
<gene>
    <name evidence="3" type="ORF">JX265_013164</name>
</gene>
<evidence type="ECO:0000313" key="4">
    <source>
        <dbReference type="Proteomes" id="UP000829685"/>
    </source>
</evidence>
<evidence type="ECO:0000313" key="3">
    <source>
        <dbReference type="EMBL" id="KAI1851807.1"/>
    </source>
</evidence>
<keyword evidence="4" id="KW-1185">Reference proteome</keyword>
<organism evidence="3 4">
    <name type="scientific">Neoarthrinium moseri</name>
    <dbReference type="NCBI Taxonomy" id="1658444"/>
    <lineage>
        <taxon>Eukaryota</taxon>
        <taxon>Fungi</taxon>
        <taxon>Dikarya</taxon>
        <taxon>Ascomycota</taxon>
        <taxon>Pezizomycotina</taxon>
        <taxon>Sordariomycetes</taxon>
        <taxon>Xylariomycetidae</taxon>
        <taxon>Amphisphaeriales</taxon>
        <taxon>Apiosporaceae</taxon>
        <taxon>Neoarthrinium</taxon>
    </lineage>
</organism>
<dbReference type="Proteomes" id="UP000829685">
    <property type="component" value="Unassembled WGS sequence"/>
</dbReference>
<evidence type="ECO:0000256" key="1">
    <source>
        <dbReference type="ARBA" id="ARBA00023002"/>
    </source>
</evidence>
<dbReference type="CDD" id="cd19075">
    <property type="entry name" value="AKR_AKR7A1-5"/>
    <property type="match status" value="1"/>
</dbReference>
<keyword evidence="1" id="KW-0560">Oxidoreductase</keyword>
<dbReference type="InterPro" id="IPR036812">
    <property type="entry name" value="NAD(P)_OxRdtase_dom_sf"/>
</dbReference>
<dbReference type="PANTHER" id="PTHR43364">
    <property type="entry name" value="NADH-SPECIFIC METHYLGLYOXAL REDUCTASE-RELATED"/>
    <property type="match status" value="1"/>
</dbReference>